<evidence type="ECO:0000313" key="1">
    <source>
        <dbReference type="EMBL" id="TQO36928.1"/>
    </source>
</evidence>
<keyword evidence="2" id="KW-1185">Reference proteome</keyword>
<name>A0ABY3AAK0_9FLAO</name>
<evidence type="ECO:0000313" key="2">
    <source>
        <dbReference type="Proteomes" id="UP000315363"/>
    </source>
</evidence>
<protein>
    <submittedName>
        <fullName evidence="1">Uncharacterized protein</fullName>
    </submittedName>
</protein>
<reference evidence="1 2" key="1">
    <citation type="submission" date="2019-06" db="EMBL/GenBank/DDBJ databases">
        <title>A large-scale integrated study on North Sea by COGITO (Coastal Microbe Genomic &amp; Taxonomic Observatory).</title>
        <authorList>
            <person name="Teeling H."/>
        </authorList>
    </citation>
    <scope>NUCLEOTIDE SEQUENCE [LARGE SCALE GENOMIC DNA]</scope>
    <source>
        <strain evidence="1 2">MAR_2009_79</strain>
    </source>
</reference>
<sequence length="382" mass="44439">MDGGYYAIKGFEYQIDKSILEVLSCIDLNQEVAIEQIQDLNSESFVMQIKYKEATKLTPSVIRKPIIQLIEEFKNEPTKDYILYSYFSDLNGYSSNVDSVYLDNILGKESSIYSVQDKTQFLLKFKLIFSETFHNQFQSTLVKFQEFDFCNSKDEAIYYYSIIADYVRKKVVNNPPSQIHKRKVTKNEIYEYLANGRKIVFTSAFKEYQGEQAYFRLLKGCFNKPIKNQQSFIVIGDIKETTSTSISSLVLQIITKHYHNATYDIKPLNFIIPNNKIEEVKKYLIREESPFNDGFEMIEFSGKLFNSSPVINRKKSGNRVSNSLLRSSFYSRILSKSTLDTLTKIDGNPMWILLETEKHILMQNSNYQIINGLNTDQTLKLF</sequence>
<comment type="caution">
    <text evidence="1">The sequence shown here is derived from an EMBL/GenBank/DDBJ whole genome shotgun (WGS) entry which is preliminary data.</text>
</comment>
<dbReference type="Proteomes" id="UP000315363">
    <property type="component" value="Unassembled WGS sequence"/>
</dbReference>
<accession>A0ABY3AAK0</accession>
<organism evidence="1 2">
    <name type="scientific">Arenibacter algicola</name>
    <dbReference type="NCBI Taxonomy" id="616991"/>
    <lineage>
        <taxon>Bacteria</taxon>
        <taxon>Pseudomonadati</taxon>
        <taxon>Bacteroidota</taxon>
        <taxon>Flavobacteriia</taxon>
        <taxon>Flavobacteriales</taxon>
        <taxon>Flavobacteriaceae</taxon>
        <taxon>Arenibacter</taxon>
    </lineage>
</organism>
<gene>
    <name evidence="1" type="ORF">GQ41_1516</name>
</gene>
<dbReference type="EMBL" id="VHIF01000001">
    <property type="protein sequence ID" value="TQO36928.1"/>
    <property type="molecule type" value="Genomic_DNA"/>
</dbReference>
<proteinExistence type="predicted"/>
<dbReference type="RefSeq" id="WP_142188983.1">
    <property type="nucleotide sequence ID" value="NZ_VHIF01000001.1"/>
</dbReference>